<dbReference type="PANTHER" id="PTHR23515">
    <property type="entry name" value="HIGH-AFFINITY NITRATE TRANSPORTER 2.3"/>
    <property type="match status" value="1"/>
</dbReference>
<evidence type="ECO:0000256" key="5">
    <source>
        <dbReference type="ARBA" id="ARBA00022989"/>
    </source>
</evidence>
<feature type="transmembrane region" description="Helical" evidence="8">
    <location>
        <begin position="247"/>
        <end position="272"/>
    </location>
</feature>
<name>A0A512ASC8_9BACT</name>
<keyword evidence="11" id="KW-1185">Reference proteome</keyword>
<dbReference type="NCBIfam" id="TIGR00886">
    <property type="entry name" value="2A0108"/>
    <property type="match status" value="1"/>
</dbReference>
<evidence type="ECO:0000256" key="7">
    <source>
        <dbReference type="ARBA" id="ARBA00023136"/>
    </source>
</evidence>
<dbReference type="GO" id="GO:0005886">
    <property type="term" value="C:plasma membrane"/>
    <property type="evidence" value="ECO:0007669"/>
    <property type="project" value="UniProtKB-SubCell"/>
</dbReference>
<keyword evidence="6 8" id="KW-0534">Nitrate assimilation</keyword>
<feature type="transmembrane region" description="Helical" evidence="8">
    <location>
        <begin position="406"/>
        <end position="424"/>
    </location>
</feature>
<sequence>MKAVSTPKVGKASRINLFSLATPHMRTFHVTWFAFFLCFFGWFGVAPLMPIIREELALTKSQIGNIVISSVTITIFARLLIGWLCDKFGPRVTYTYILILGSLPVMFIGLSNSYESFLLFRLAIGIIGASFVVTQFHTSMMFGPNVVGTANATTAGWGNMGGGVTQIVMPLIFAGLVGFGFVEASAWRYAMVVPGVMLFLMGIVYYKFTQDTPEGNVADLKKSDPEYRMKAAEAKGAFWKACKDIRVWMLFLIYGACFGIEITIDNIAAIYYFDKFKLSLETAGLIAGLFGMMNIFARTLGGYFGDKFGIRYGLRGRVLFLAFALFMEGVTLLLFSQMTVLPIAIATMLFFSLFVKMSEGATYSVVPFINKKAIGTVSGIVGAGGNVGAVLAGFLLKEENLTYSDALFIIGCVVIAVSFTSFLVKFSKAHEAEAQSEMDASLGGIPVTEGKLKPALAEI</sequence>
<dbReference type="PROSITE" id="PS50850">
    <property type="entry name" value="MFS"/>
    <property type="match status" value="1"/>
</dbReference>
<feature type="transmembrane region" description="Helical" evidence="8">
    <location>
        <begin position="118"/>
        <end position="137"/>
    </location>
</feature>
<feature type="transmembrane region" description="Helical" evidence="8">
    <location>
        <begin position="93"/>
        <end position="111"/>
    </location>
</feature>
<feature type="transmembrane region" description="Helical" evidence="8">
    <location>
        <begin position="278"/>
        <end position="297"/>
    </location>
</feature>
<dbReference type="GO" id="GO:0042128">
    <property type="term" value="P:nitrate assimilation"/>
    <property type="evidence" value="ECO:0007669"/>
    <property type="project" value="UniProtKB-UniRule"/>
</dbReference>
<feature type="transmembrane region" description="Helical" evidence="8">
    <location>
        <begin position="373"/>
        <end position="394"/>
    </location>
</feature>
<evidence type="ECO:0000313" key="10">
    <source>
        <dbReference type="EMBL" id="GEO02467.1"/>
    </source>
</evidence>
<dbReference type="AlphaFoldDB" id="A0A512ASC8"/>
<feature type="transmembrane region" description="Helical" evidence="8">
    <location>
        <begin position="341"/>
        <end position="361"/>
    </location>
</feature>
<evidence type="ECO:0000259" key="9">
    <source>
        <dbReference type="PROSITE" id="PS50850"/>
    </source>
</evidence>
<evidence type="ECO:0000256" key="6">
    <source>
        <dbReference type="ARBA" id="ARBA00023063"/>
    </source>
</evidence>
<comment type="caution">
    <text evidence="10">The sequence shown here is derived from an EMBL/GenBank/DDBJ whole genome shotgun (WGS) entry which is preliminary data.</text>
</comment>
<dbReference type="InterPro" id="IPR036259">
    <property type="entry name" value="MFS_trans_sf"/>
</dbReference>
<evidence type="ECO:0000256" key="2">
    <source>
        <dbReference type="ARBA" id="ARBA00008432"/>
    </source>
</evidence>
<proteinExistence type="inferred from homology"/>
<feature type="transmembrane region" description="Helical" evidence="8">
    <location>
        <begin position="30"/>
        <end position="51"/>
    </location>
</feature>
<dbReference type="Pfam" id="PF07690">
    <property type="entry name" value="MFS_1"/>
    <property type="match status" value="1"/>
</dbReference>
<dbReference type="InterPro" id="IPR004737">
    <property type="entry name" value="NO3_transporter_NarK/NarU-like"/>
</dbReference>
<comment type="subcellular location">
    <subcellularLocation>
        <location evidence="8">Cell membrane</location>
        <topology evidence="8">Multi-pass membrane protein</topology>
    </subcellularLocation>
    <subcellularLocation>
        <location evidence="1">Membrane</location>
        <topology evidence="1">Multi-pass membrane protein</topology>
    </subcellularLocation>
</comment>
<keyword evidence="3 8" id="KW-0813">Transport</keyword>
<dbReference type="RefSeq" id="WP_174761888.1">
    <property type="nucleotide sequence ID" value="NZ_BJYS01000001.1"/>
</dbReference>
<dbReference type="GO" id="GO:0015113">
    <property type="term" value="F:nitrite transmembrane transporter activity"/>
    <property type="evidence" value="ECO:0007669"/>
    <property type="project" value="InterPro"/>
</dbReference>
<evidence type="ECO:0000256" key="3">
    <source>
        <dbReference type="ARBA" id="ARBA00022448"/>
    </source>
</evidence>
<feature type="transmembrane region" description="Helical" evidence="8">
    <location>
        <begin position="186"/>
        <end position="206"/>
    </location>
</feature>
<dbReference type="InterPro" id="IPR011701">
    <property type="entry name" value="MFS"/>
</dbReference>
<dbReference type="Proteomes" id="UP000321532">
    <property type="component" value="Unassembled WGS sequence"/>
</dbReference>
<organism evidence="10 11">
    <name type="scientific">Adhaeribacter aerolatus</name>
    <dbReference type="NCBI Taxonomy" id="670289"/>
    <lineage>
        <taxon>Bacteria</taxon>
        <taxon>Pseudomonadati</taxon>
        <taxon>Bacteroidota</taxon>
        <taxon>Cytophagia</taxon>
        <taxon>Cytophagales</taxon>
        <taxon>Hymenobacteraceae</taxon>
        <taxon>Adhaeribacter</taxon>
    </lineage>
</organism>
<dbReference type="EMBL" id="BJYS01000001">
    <property type="protein sequence ID" value="GEO02467.1"/>
    <property type="molecule type" value="Genomic_DNA"/>
</dbReference>
<evidence type="ECO:0000256" key="1">
    <source>
        <dbReference type="ARBA" id="ARBA00004141"/>
    </source>
</evidence>
<dbReference type="InterPro" id="IPR020846">
    <property type="entry name" value="MFS_dom"/>
</dbReference>
<dbReference type="GO" id="GO:0015112">
    <property type="term" value="F:nitrate transmembrane transporter activity"/>
    <property type="evidence" value="ECO:0007669"/>
    <property type="project" value="UniProtKB-UniRule"/>
</dbReference>
<comment type="similarity">
    <text evidence="2 8">Belongs to the major facilitator superfamily. Nitrate/nitrite porter (TC 2.A.1.8) family.</text>
</comment>
<accession>A0A512ASC8</accession>
<reference evidence="10 11" key="1">
    <citation type="submission" date="2019-07" db="EMBL/GenBank/DDBJ databases">
        <title>Whole genome shotgun sequence of Adhaeribacter aerolatus NBRC 106133.</title>
        <authorList>
            <person name="Hosoyama A."/>
            <person name="Uohara A."/>
            <person name="Ohji S."/>
            <person name="Ichikawa N."/>
        </authorList>
    </citation>
    <scope>NUCLEOTIDE SEQUENCE [LARGE SCALE GENOMIC DNA]</scope>
    <source>
        <strain evidence="10 11">NBRC 106133</strain>
    </source>
</reference>
<dbReference type="CDD" id="cd17341">
    <property type="entry name" value="MFS_NRT2_like"/>
    <property type="match status" value="1"/>
</dbReference>
<dbReference type="SUPFAM" id="SSF103473">
    <property type="entry name" value="MFS general substrate transporter"/>
    <property type="match status" value="1"/>
</dbReference>
<keyword evidence="8" id="KW-1003">Cell membrane</keyword>
<evidence type="ECO:0000256" key="8">
    <source>
        <dbReference type="RuleBase" id="RU366033"/>
    </source>
</evidence>
<feature type="transmembrane region" description="Helical" evidence="8">
    <location>
        <begin position="63"/>
        <end position="81"/>
    </location>
</feature>
<evidence type="ECO:0000313" key="11">
    <source>
        <dbReference type="Proteomes" id="UP000321532"/>
    </source>
</evidence>
<protein>
    <recommendedName>
        <fullName evidence="8">Nitrate/nitrite transporter</fullName>
    </recommendedName>
</protein>
<keyword evidence="4 8" id="KW-0812">Transmembrane</keyword>
<keyword evidence="7 8" id="KW-0472">Membrane</keyword>
<keyword evidence="5 8" id="KW-1133">Transmembrane helix</keyword>
<evidence type="ECO:0000256" key="4">
    <source>
        <dbReference type="ARBA" id="ARBA00022692"/>
    </source>
</evidence>
<dbReference type="InterPro" id="IPR044772">
    <property type="entry name" value="NO3_transporter"/>
</dbReference>
<feature type="domain" description="Major facilitator superfamily (MFS) profile" evidence="9">
    <location>
        <begin position="27"/>
        <end position="428"/>
    </location>
</feature>
<gene>
    <name evidence="10" type="primary">crnA</name>
    <name evidence="10" type="ORF">AAE02nite_01310</name>
</gene>
<dbReference type="Gene3D" id="1.20.1250.20">
    <property type="entry name" value="MFS general substrate transporter like domains"/>
    <property type="match status" value="2"/>
</dbReference>